<protein>
    <submittedName>
        <fullName evidence="2">Uncharacterized protein</fullName>
    </submittedName>
</protein>
<feature type="transmembrane region" description="Helical" evidence="1">
    <location>
        <begin position="21"/>
        <end position="38"/>
    </location>
</feature>
<dbReference type="GeneID" id="59052925"/>
<sequence length="60" mass="7037">MVGSQNRDIQSSFRRSRCARKSFLLLILGFNFIFYAFLEYVHGSLQSFTQFSCDVTKFVE</sequence>
<dbReference type="EMBL" id="CCYD01002939">
    <property type="protein sequence ID" value="CEG48313.1"/>
    <property type="molecule type" value="Genomic_DNA"/>
</dbReference>
<keyword evidence="1" id="KW-0472">Membrane</keyword>
<proteinExistence type="predicted"/>
<organism evidence="2 3">
    <name type="scientific">Plasmopara halstedii</name>
    <name type="common">Downy mildew of sunflower</name>
    <dbReference type="NCBI Taxonomy" id="4781"/>
    <lineage>
        <taxon>Eukaryota</taxon>
        <taxon>Sar</taxon>
        <taxon>Stramenopiles</taxon>
        <taxon>Oomycota</taxon>
        <taxon>Peronosporomycetes</taxon>
        <taxon>Peronosporales</taxon>
        <taxon>Peronosporaceae</taxon>
        <taxon>Plasmopara</taxon>
    </lineage>
</organism>
<name>A0A0P1B2P0_PLAHL</name>
<dbReference type="Proteomes" id="UP000054928">
    <property type="component" value="Unassembled WGS sequence"/>
</dbReference>
<keyword evidence="1" id="KW-1133">Transmembrane helix</keyword>
<evidence type="ECO:0000313" key="3">
    <source>
        <dbReference type="Proteomes" id="UP000054928"/>
    </source>
</evidence>
<evidence type="ECO:0000313" key="2">
    <source>
        <dbReference type="EMBL" id="CEG48313.1"/>
    </source>
</evidence>
<accession>A0A0P1B2P0</accession>
<keyword evidence="1" id="KW-0812">Transmembrane</keyword>
<keyword evidence="3" id="KW-1185">Reference proteome</keyword>
<evidence type="ECO:0000256" key="1">
    <source>
        <dbReference type="SAM" id="Phobius"/>
    </source>
</evidence>
<reference evidence="3" key="1">
    <citation type="submission" date="2014-09" db="EMBL/GenBank/DDBJ databases">
        <authorList>
            <person name="Sharma Rahul"/>
            <person name="Thines Marco"/>
        </authorList>
    </citation>
    <scope>NUCLEOTIDE SEQUENCE [LARGE SCALE GENOMIC DNA]</scope>
</reference>
<dbReference type="AlphaFoldDB" id="A0A0P1B2P0"/>
<dbReference type="RefSeq" id="XP_036263448.1">
    <property type="nucleotide sequence ID" value="XM_036407202.1"/>
</dbReference>